<evidence type="ECO:0000256" key="9">
    <source>
        <dbReference type="ARBA" id="ARBA00023316"/>
    </source>
</evidence>
<evidence type="ECO:0000256" key="2">
    <source>
        <dbReference type="ARBA" id="ARBA00022618"/>
    </source>
</evidence>
<keyword evidence="1 10" id="KW-1003">Cell membrane</keyword>
<keyword evidence="14" id="KW-1185">Reference proteome</keyword>
<keyword evidence="5 10" id="KW-0133">Cell shape</keyword>
<feature type="domain" description="Glycosyl transferase family 28 C-terminal" evidence="12">
    <location>
        <begin position="187"/>
        <end position="341"/>
    </location>
</feature>
<evidence type="ECO:0000313" key="13">
    <source>
        <dbReference type="EMBL" id="MET3749590.1"/>
    </source>
</evidence>
<dbReference type="RefSeq" id="WP_257464101.1">
    <property type="nucleotide sequence ID" value="NZ_JANJZT010000004.1"/>
</dbReference>
<proteinExistence type="inferred from homology"/>
<dbReference type="Pfam" id="PF04101">
    <property type="entry name" value="Glyco_tran_28_C"/>
    <property type="match status" value="1"/>
</dbReference>
<feature type="binding site" evidence="10">
    <location>
        <position position="194"/>
    </location>
    <ligand>
        <name>UDP-N-acetyl-alpha-D-glucosamine</name>
        <dbReference type="ChEBI" id="CHEBI:57705"/>
    </ligand>
</feature>
<dbReference type="Gene3D" id="3.40.50.2000">
    <property type="entry name" value="Glycogen Phosphorylase B"/>
    <property type="match status" value="2"/>
</dbReference>
<evidence type="ECO:0000256" key="4">
    <source>
        <dbReference type="ARBA" id="ARBA00022679"/>
    </source>
</evidence>
<keyword evidence="9 10" id="KW-0961">Cell wall biogenesis/degradation</keyword>
<comment type="caution">
    <text evidence="10">Lacks conserved residue(s) required for the propagation of feature annotation.</text>
</comment>
<dbReference type="HAMAP" id="MF_00033">
    <property type="entry name" value="MurG"/>
    <property type="match status" value="1"/>
</dbReference>
<dbReference type="PANTHER" id="PTHR21015">
    <property type="entry name" value="UDP-N-ACETYLGLUCOSAMINE--N-ACETYLMURAMYL-(PENTAPEPTIDE) PYROPHOSPHORYL-UNDECAPRENOL N-ACETYLGLUCOSAMINE TRANSFERASE 1"/>
    <property type="match status" value="1"/>
</dbReference>
<evidence type="ECO:0000256" key="3">
    <source>
        <dbReference type="ARBA" id="ARBA00022676"/>
    </source>
</evidence>
<comment type="pathway">
    <text evidence="10">Cell wall biogenesis; peptidoglycan biosynthesis.</text>
</comment>
<dbReference type="InterPro" id="IPR004276">
    <property type="entry name" value="GlycoTrans_28_N"/>
</dbReference>
<feature type="binding site" evidence="10">
    <location>
        <position position="164"/>
    </location>
    <ligand>
        <name>UDP-N-acetyl-alpha-D-glucosamine</name>
        <dbReference type="ChEBI" id="CHEBI:57705"/>
    </ligand>
</feature>
<evidence type="ECO:0000256" key="10">
    <source>
        <dbReference type="HAMAP-Rule" id="MF_00033"/>
    </source>
</evidence>
<feature type="binding site" evidence="10">
    <location>
        <begin position="11"/>
        <end position="13"/>
    </location>
    <ligand>
        <name>UDP-N-acetyl-alpha-D-glucosamine</name>
        <dbReference type="ChEBI" id="CHEBI:57705"/>
    </ligand>
</feature>
<gene>
    <name evidence="10" type="primary">murG</name>
    <name evidence="13" type="ORF">ABID24_000824</name>
</gene>
<dbReference type="PANTHER" id="PTHR21015:SF27">
    <property type="entry name" value="UDP-N-ACETYLGLUCOSAMINE--N-ACETYLMURAMYL-(PENTAPEPTIDE) PYROPHOSPHORYL-UNDECAPRENOL N-ACETYLGLUCOSAMINE TRANSFERASE"/>
    <property type="match status" value="1"/>
</dbReference>
<accession>A0ABV2LZF3</accession>
<keyword evidence="2 10" id="KW-0132">Cell division</keyword>
<dbReference type="InterPro" id="IPR006009">
    <property type="entry name" value="GlcNAc_MurG"/>
</dbReference>
<evidence type="ECO:0000313" key="14">
    <source>
        <dbReference type="Proteomes" id="UP001549106"/>
    </source>
</evidence>
<dbReference type="NCBIfam" id="TIGR01133">
    <property type="entry name" value="murG"/>
    <property type="match status" value="1"/>
</dbReference>
<dbReference type="InterPro" id="IPR007235">
    <property type="entry name" value="Glyco_trans_28_C"/>
</dbReference>
<keyword evidence="4 10" id="KW-0808">Transferase</keyword>
<feature type="domain" description="Glycosyltransferase family 28 N-terminal" evidence="11">
    <location>
        <begin position="4"/>
        <end position="140"/>
    </location>
</feature>
<dbReference type="EC" id="2.4.1.227" evidence="10"/>
<feature type="binding site" evidence="10">
    <location>
        <position position="289"/>
    </location>
    <ligand>
        <name>UDP-N-acetyl-alpha-D-glucosamine</name>
        <dbReference type="ChEBI" id="CHEBI:57705"/>
    </ligand>
</feature>
<comment type="function">
    <text evidence="10">Cell wall formation. Catalyzes the transfer of a GlcNAc subunit on undecaprenyl-pyrophosphoryl-MurNAc-pentapeptide (lipid intermediate I) to form undecaprenyl-pyrophosphoryl-MurNAc-(pentapeptide)GlcNAc (lipid intermediate II).</text>
</comment>
<evidence type="ECO:0000259" key="12">
    <source>
        <dbReference type="Pfam" id="PF04101"/>
    </source>
</evidence>
<comment type="caution">
    <text evidence="13">The sequence shown here is derived from an EMBL/GenBank/DDBJ whole genome shotgun (WGS) entry which is preliminary data.</text>
</comment>
<keyword evidence="7 10" id="KW-0472">Membrane</keyword>
<evidence type="ECO:0000256" key="1">
    <source>
        <dbReference type="ARBA" id="ARBA00022475"/>
    </source>
</evidence>
<comment type="similarity">
    <text evidence="10">Belongs to the glycosyltransferase 28 family. MurG subfamily.</text>
</comment>
<dbReference type="Pfam" id="PF03033">
    <property type="entry name" value="Glyco_transf_28"/>
    <property type="match status" value="1"/>
</dbReference>
<comment type="subcellular location">
    <subcellularLocation>
        <location evidence="10">Cell membrane</location>
        <topology evidence="10">Peripheral membrane protein</topology>
        <orientation evidence="10">Cytoplasmic side</orientation>
    </subcellularLocation>
</comment>
<protein>
    <recommendedName>
        <fullName evidence="10">UDP-N-acetylglucosamine--N-acetylmuramyl-(pentapeptide) pyrophosphoryl-undecaprenol N-acetylglucosamine transferase</fullName>
        <ecNumber evidence="10">2.4.1.227</ecNumber>
    </recommendedName>
    <alternativeName>
        <fullName evidence="10">Undecaprenyl-PP-MurNAc-pentapeptide-UDPGlcNAc GlcNAc transferase</fullName>
    </alternativeName>
</protein>
<evidence type="ECO:0000256" key="7">
    <source>
        <dbReference type="ARBA" id="ARBA00023136"/>
    </source>
</evidence>
<evidence type="ECO:0000259" key="11">
    <source>
        <dbReference type="Pfam" id="PF03033"/>
    </source>
</evidence>
<sequence>MKHIVLTGGGTAGHVTPNIALIPALKEAGYQISYIGSYEGIEKKLIEELGIPYYGISSGKLRRYFDVKNFTDPFRVLKGFHEAKKLLKQLKPDVVFSKGGFVTVPVVIAAKKRKIPAIIHESDMTPGLANKLCLSSASKICCNFPETVKSLPQEKAVLTGTPIREELLSGDKEAGRLFCGFTSDKPVLMVIGGSLGAASVNEHIRSILPELLKEFQVIHLCGKGKTDESLKGTEGYVQFEYIKKELSDLFALADIVISRAGANAICEISALHKPNLLIPLSANASRGDQILNARSFERQGYSMVLEEEEITDEKLLSVIRNLYADRHKYEQAMSAGSQMDSIHHIVSMIEECAGSR</sequence>
<keyword evidence="3 10" id="KW-0328">Glycosyltransferase</keyword>
<evidence type="ECO:0000256" key="8">
    <source>
        <dbReference type="ARBA" id="ARBA00023306"/>
    </source>
</evidence>
<evidence type="ECO:0000256" key="6">
    <source>
        <dbReference type="ARBA" id="ARBA00022984"/>
    </source>
</evidence>
<dbReference type="Proteomes" id="UP001549106">
    <property type="component" value="Unassembled WGS sequence"/>
</dbReference>
<comment type="catalytic activity">
    <reaction evidence="10">
        <text>di-trans,octa-cis-undecaprenyl diphospho-N-acetyl-alpha-D-muramoyl-L-alanyl-D-glutamyl-meso-2,6-diaminopimeloyl-D-alanyl-D-alanine + UDP-N-acetyl-alpha-D-glucosamine = di-trans,octa-cis-undecaprenyl diphospho-[N-acetyl-alpha-D-glucosaminyl-(1-&gt;4)]-N-acetyl-alpha-D-muramoyl-L-alanyl-D-glutamyl-meso-2,6-diaminopimeloyl-D-alanyl-D-alanine + UDP + H(+)</text>
        <dbReference type="Rhea" id="RHEA:31227"/>
        <dbReference type="ChEBI" id="CHEBI:15378"/>
        <dbReference type="ChEBI" id="CHEBI:57705"/>
        <dbReference type="ChEBI" id="CHEBI:58223"/>
        <dbReference type="ChEBI" id="CHEBI:61387"/>
        <dbReference type="ChEBI" id="CHEBI:61388"/>
        <dbReference type="EC" id="2.4.1.227"/>
    </reaction>
</comment>
<reference evidence="13 14" key="1">
    <citation type="submission" date="2024-06" db="EMBL/GenBank/DDBJ databases">
        <title>Genomic Encyclopedia of Type Strains, Phase IV (KMG-IV): sequencing the most valuable type-strain genomes for metagenomic binning, comparative biology and taxonomic classification.</title>
        <authorList>
            <person name="Goeker M."/>
        </authorList>
    </citation>
    <scope>NUCLEOTIDE SEQUENCE [LARGE SCALE GENOMIC DNA]</scope>
    <source>
        <strain evidence="13 14">DSM 29492</strain>
    </source>
</reference>
<name>A0ABV2LZF3_9FIRM</name>
<keyword evidence="6 10" id="KW-0573">Peptidoglycan synthesis</keyword>
<evidence type="ECO:0000256" key="5">
    <source>
        <dbReference type="ARBA" id="ARBA00022960"/>
    </source>
</evidence>
<organism evidence="13 14">
    <name type="scientific">Blautia caecimuris</name>
    <dbReference type="NCBI Taxonomy" id="1796615"/>
    <lineage>
        <taxon>Bacteria</taxon>
        <taxon>Bacillati</taxon>
        <taxon>Bacillota</taxon>
        <taxon>Clostridia</taxon>
        <taxon>Lachnospirales</taxon>
        <taxon>Lachnospiraceae</taxon>
        <taxon>Blautia</taxon>
    </lineage>
</organism>
<dbReference type="EMBL" id="JBEPMJ010000004">
    <property type="protein sequence ID" value="MET3749590.1"/>
    <property type="molecule type" value="Genomic_DNA"/>
</dbReference>
<keyword evidence="8 10" id="KW-0131">Cell cycle</keyword>
<dbReference type="CDD" id="cd03785">
    <property type="entry name" value="GT28_MurG"/>
    <property type="match status" value="1"/>
</dbReference>
<dbReference type="GO" id="GO:0016757">
    <property type="term" value="F:glycosyltransferase activity"/>
    <property type="evidence" value="ECO:0007669"/>
    <property type="project" value="UniProtKB-KW"/>
</dbReference>
<dbReference type="SUPFAM" id="SSF53756">
    <property type="entry name" value="UDP-Glycosyltransferase/glycogen phosphorylase"/>
    <property type="match status" value="1"/>
</dbReference>
<dbReference type="NCBIfam" id="NF009102">
    <property type="entry name" value="PRK12446.1"/>
    <property type="match status" value="1"/>
</dbReference>